<dbReference type="Proteomes" id="UP000198916">
    <property type="component" value="Unassembled WGS sequence"/>
</dbReference>
<accession>A0A1H7JFN2</accession>
<protein>
    <submittedName>
        <fullName evidence="2">Uncharacterized protein</fullName>
    </submittedName>
</protein>
<name>A0A1H7JFN2_9SPHI</name>
<keyword evidence="1" id="KW-0472">Membrane</keyword>
<evidence type="ECO:0000313" key="2">
    <source>
        <dbReference type="EMBL" id="SEK73419.1"/>
    </source>
</evidence>
<organism evidence="2 3">
    <name type="scientific">Parapedobacter koreensis</name>
    <dbReference type="NCBI Taxonomy" id="332977"/>
    <lineage>
        <taxon>Bacteria</taxon>
        <taxon>Pseudomonadati</taxon>
        <taxon>Bacteroidota</taxon>
        <taxon>Sphingobacteriia</taxon>
        <taxon>Sphingobacteriales</taxon>
        <taxon>Sphingobacteriaceae</taxon>
        <taxon>Parapedobacter</taxon>
    </lineage>
</organism>
<keyword evidence="1" id="KW-0812">Transmembrane</keyword>
<keyword evidence="1" id="KW-1133">Transmembrane helix</keyword>
<gene>
    <name evidence="2" type="ORF">SAMN05421740_102545</name>
</gene>
<keyword evidence="3" id="KW-1185">Reference proteome</keyword>
<dbReference type="AlphaFoldDB" id="A0A1H7JFN2"/>
<proteinExistence type="predicted"/>
<evidence type="ECO:0000313" key="3">
    <source>
        <dbReference type="Proteomes" id="UP000198916"/>
    </source>
</evidence>
<feature type="transmembrane region" description="Helical" evidence="1">
    <location>
        <begin position="25"/>
        <end position="43"/>
    </location>
</feature>
<reference evidence="3" key="1">
    <citation type="submission" date="2016-10" db="EMBL/GenBank/DDBJ databases">
        <authorList>
            <person name="Varghese N."/>
            <person name="Submissions S."/>
        </authorList>
    </citation>
    <scope>NUCLEOTIDE SEQUENCE [LARGE SCALE GENOMIC DNA]</scope>
    <source>
        <strain evidence="3">Jip14</strain>
    </source>
</reference>
<dbReference type="EMBL" id="FNZR01000002">
    <property type="protein sequence ID" value="SEK73419.1"/>
    <property type="molecule type" value="Genomic_DNA"/>
</dbReference>
<sequence length="45" mass="5345">MAATLRNTKTISKNFHVKKISSRELFLYLVFVNVYTFINLIILKR</sequence>
<evidence type="ECO:0000256" key="1">
    <source>
        <dbReference type="SAM" id="Phobius"/>
    </source>
</evidence>